<evidence type="ECO:0000256" key="1">
    <source>
        <dbReference type="ARBA" id="ARBA00022448"/>
    </source>
</evidence>
<comment type="caution">
    <text evidence="6">The sequence shown here is derived from an EMBL/GenBank/DDBJ whole genome shotgun (WGS) entry which is preliminary data.</text>
</comment>
<dbReference type="CDD" id="cd08916">
    <property type="entry name" value="TrHb3_P"/>
    <property type="match status" value="1"/>
</dbReference>
<evidence type="ECO:0000256" key="5">
    <source>
        <dbReference type="PIRSR" id="PIRSR601486-1"/>
    </source>
</evidence>
<feature type="binding site" description="distal binding residue" evidence="5">
    <location>
        <position position="46"/>
    </location>
    <ligand>
        <name>heme</name>
        <dbReference type="ChEBI" id="CHEBI:30413"/>
    </ligand>
    <ligandPart>
        <name>Fe</name>
        <dbReference type="ChEBI" id="CHEBI:18248"/>
    </ligandPart>
</feature>
<proteinExistence type="predicted"/>
<dbReference type="GO" id="GO:0019825">
    <property type="term" value="F:oxygen binding"/>
    <property type="evidence" value="ECO:0007669"/>
    <property type="project" value="InterPro"/>
</dbReference>
<evidence type="ECO:0000313" key="7">
    <source>
        <dbReference type="Proteomes" id="UP000309488"/>
    </source>
</evidence>
<evidence type="ECO:0000313" key="6">
    <source>
        <dbReference type="EMBL" id="TKC12862.1"/>
    </source>
</evidence>
<dbReference type="Gene3D" id="1.10.490.10">
    <property type="entry name" value="Globins"/>
    <property type="match status" value="1"/>
</dbReference>
<evidence type="ECO:0000256" key="3">
    <source>
        <dbReference type="ARBA" id="ARBA00022723"/>
    </source>
</evidence>
<dbReference type="InterPro" id="IPR009050">
    <property type="entry name" value="Globin-like_sf"/>
</dbReference>
<dbReference type="InterPro" id="IPR012292">
    <property type="entry name" value="Globin/Proto"/>
</dbReference>
<dbReference type="OrthoDB" id="25954at2"/>
<dbReference type="AlphaFoldDB" id="A0A4V6WN91"/>
<dbReference type="SUPFAM" id="SSF46458">
    <property type="entry name" value="Globin-like"/>
    <property type="match status" value="1"/>
</dbReference>
<dbReference type="GO" id="GO:0046872">
    <property type="term" value="F:metal ion binding"/>
    <property type="evidence" value="ECO:0007669"/>
    <property type="project" value="UniProtKB-KW"/>
</dbReference>
<keyword evidence="7" id="KW-1185">Reference proteome</keyword>
<accession>A0A4V6WN91</accession>
<keyword evidence="2 5" id="KW-0349">Heme</keyword>
<dbReference type="RefSeq" id="WP_136838986.1">
    <property type="nucleotide sequence ID" value="NZ_SWBR01000001.1"/>
</dbReference>
<sequence>MEAQQTDILTLDDVKILVNNFYGKVRDNELLSPIFNGVIQDNWPAHLEKMYSFWQTILLDVQAYSGSPFLKHAKLPIAKEHFDTWINLFNETVDEHFTGEKASEAKWRAVKMSEMFQYKLDYYKNNPAQPLI</sequence>
<dbReference type="InterPro" id="IPR001486">
    <property type="entry name" value="Hemoglobin_trunc"/>
</dbReference>
<organism evidence="6 7">
    <name type="scientific">Pedobacter polaris</name>
    <dbReference type="NCBI Taxonomy" id="2571273"/>
    <lineage>
        <taxon>Bacteria</taxon>
        <taxon>Pseudomonadati</taxon>
        <taxon>Bacteroidota</taxon>
        <taxon>Sphingobacteriia</taxon>
        <taxon>Sphingobacteriales</taxon>
        <taxon>Sphingobacteriaceae</taxon>
        <taxon>Pedobacter</taxon>
    </lineage>
</organism>
<dbReference type="Proteomes" id="UP000309488">
    <property type="component" value="Unassembled WGS sequence"/>
</dbReference>
<dbReference type="EMBL" id="SWBR01000001">
    <property type="protein sequence ID" value="TKC12862.1"/>
    <property type="molecule type" value="Genomic_DNA"/>
</dbReference>
<evidence type="ECO:0000256" key="2">
    <source>
        <dbReference type="ARBA" id="ARBA00022617"/>
    </source>
</evidence>
<name>A0A4V6WN91_9SPHI</name>
<evidence type="ECO:0000256" key="4">
    <source>
        <dbReference type="ARBA" id="ARBA00023004"/>
    </source>
</evidence>
<dbReference type="Pfam" id="PF01152">
    <property type="entry name" value="Bac_globin"/>
    <property type="match status" value="1"/>
</dbReference>
<dbReference type="GO" id="GO:0020037">
    <property type="term" value="F:heme binding"/>
    <property type="evidence" value="ECO:0007669"/>
    <property type="project" value="InterPro"/>
</dbReference>
<keyword evidence="3 5" id="KW-0479">Metal-binding</keyword>
<protein>
    <submittedName>
        <fullName evidence="6">Group III truncated hemoglobin</fullName>
    </submittedName>
</protein>
<keyword evidence="1" id="KW-0813">Transport</keyword>
<keyword evidence="4 5" id="KW-0408">Iron</keyword>
<reference evidence="6 7" key="1">
    <citation type="submission" date="2019-04" db="EMBL/GenBank/DDBJ databases">
        <title>Pedobacter sp. RP-3-22 sp. nov., isolated from Arctic soil.</title>
        <authorList>
            <person name="Dahal R.H."/>
            <person name="Kim D.-U."/>
        </authorList>
    </citation>
    <scope>NUCLEOTIDE SEQUENCE [LARGE SCALE GENOMIC DNA]</scope>
    <source>
        <strain evidence="6 7">RP-3-22</strain>
    </source>
</reference>
<gene>
    <name evidence="6" type="ORF">FA048_04395</name>
</gene>